<reference evidence="2 3" key="1">
    <citation type="submission" date="2024-11" db="EMBL/GenBank/DDBJ databases">
        <title>Adaptive evolution of stress response genes in parasites aligns with host niche diversity.</title>
        <authorList>
            <person name="Hahn C."/>
            <person name="Resl P."/>
        </authorList>
    </citation>
    <scope>NUCLEOTIDE SEQUENCE [LARGE SCALE GENOMIC DNA]</scope>
    <source>
        <strain evidence="2">EGGRZ-B1_66</strain>
        <tissue evidence="2">Body</tissue>
    </source>
</reference>
<dbReference type="EMBL" id="JBJKFK010000081">
    <property type="protein sequence ID" value="KAL3320039.1"/>
    <property type="molecule type" value="Genomic_DNA"/>
</dbReference>
<evidence type="ECO:0000259" key="1">
    <source>
        <dbReference type="Pfam" id="PF08416"/>
    </source>
</evidence>
<name>A0ABD2QKH3_9PLAT</name>
<dbReference type="InterPro" id="IPR013625">
    <property type="entry name" value="PTB"/>
</dbReference>
<evidence type="ECO:0000313" key="2">
    <source>
        <dbReference type="EMBL" id="KAL3320039.1"/>
    </source>
</evidence>
<evidence type="ECO:0000313" key="3">
    <source>
        <dbReference type="Proteomes" id="UP001626550"/>
    </source>
</evidence>
<sequence length="214" mass="24575">MIPICQGSSCGMHRTVSLPSLYHENDQIIARPALPCKRVYYCEPVNGDPEELEDGVWTYRRQLWKSSQDPKNWIYSTDVLYLGNFDVDRLEGDGAVRKAVTDLFALNGRLPKRCRASVRVSPNEGVFITDVSKTTYMKKSLRGNSILWVGFDPEYRDYATDEMREKRIPEAKIFGIVCKRHRLLLHENTVHLMCELSPGQGQSLVQFLRNSFTV</sequence>
<dbReference type="AlphaFoldDB" id="A0ABD2QKH3"/>
<comment type="caution">
    <text evidence="2">The sequence shown here is derived from an EMBL/GenBank/DDBJ whole genome shotgun (WGS) entry which is preliminary data.</text>
</comment>
<dbReference type="Pfam" id="PF08416">
    <property type="entry name" value="PTB"/>
    <property type="match status" value="1"/>
</dbReference>
<organism evidence="2 3">
    <name type="scientific">Cichlidogyrus casuarinus</name>
    <dbReference type="NCBI Taxonomy" id="1844966"/>
    <lineage>
        <taxon>Eukaryota</taxon>
        <taxon>Metazoa</taxon>
        <taxon>Spiralia</taxon>
        <taxon>Lophotrochozoa</taxon>
        <taxon>Platyhelminthes</taxon>
        <taxon>Monogenea</taxon>
        <taxon>Monopisthocotylea</taxon>
        <taxon>Dactylogyridea</taxon>
        <taxon>Ancyrocephalidae</taxon>
        <taxon>Cichlidogyrus</taxon>
    </lineage>
</organism>
<keyword evidence="3" id="KW-1185">Reference proteome</keyword>
<dbReference type="Gene3D" id="2.30.29.30">
    <property type="entry name" value="Pleckstrin-homology domain (PH domain)/Phosphotyrosine-binding domain (PTB)"/>
    <property type="match status" value="1"/>
</dbReference>
<dbReference type="SUPFAM" id="SSF50729">
    <property type="entry name" value="PH domain-like"/>
    <property type="match status" value="1"/>
</dbReference>
<dbReference type="InterPro" id="IPR011993">
    <property type="entry name" value="PH-like_dom_sf"/>
</dbReference>
<dbReference type="Proteomes" id="UP001626550">
    <property type="component" value="Unassembled WGS sequence"/>
</dbReference>
<gene>
    <name evidence="2" type="primary">TNS1_1</name>
    <name evidence="2" type="ORF">Ciccas_001285</name>
</gene>
<proteinExistence type="predicted"/>
<accession>A0ABD2QKH3</accession>
<protein>
    <submittedName>
        <fullName evidence="2">Tensin 1</fullName>
    </submittedName>
</protein>
<feature type="domain" description="PTB" evidence="1">
    <location>
        <begin position="77"/>
        <end position="208"/>
    </location>
</feature>